<proteinExistence type="inferred from homology"/>
<comment type="similarity">
    <text evidence="3">Belongs to the type II topoisomerase GyrB family.</text>
</comment>
<evidence type="ECO:0000256" key="10">
    <source>
        <dbReference type="RuleBase" id="RU362094"/>
    </source>
</evidence>
<evidence type="ECO:0000256" key="6">
    <source>
        <dbReference type="ARBA" id="ARBA00022840"/>
    </source>
</evidence>
<dbReference type="SMART" id="SM00433">
    <property type="entry name" value="TOP2c"/>
    <property type="match status" value="1"/>
</dbReference>
<keyword evidence="7 10" id="KW-0799">Topoisomerase</keyword>
<protein>
    <recommendedName>
        <fullName evidence="10">DNA topoisomerase 2</fullName>
        <ecNumber evidence="10">5.6.2.2</ecNumber>
    </recommendedName>
</protein>
<evidence type="ECO:0000256" key="9">
    <source>
        <dbReference type="ARBA" id="ARBA00023235"/>
    </source>
</evidence>
<dbReference type="CDD" id="cd00822">
    <property type="entry name" value="TopoII_Trans_DNA_gyrase"/>
    <property type="match status" value="1"/>
</dbReference>
<gene>
    <name evidence="12" type="ORF">ZEAMMB73_Zm00001d040416</name>
</gene>
<evidence type="ECO:0000259" key="11">
    <source>
        <dbReference type="SMART" id="SM00387"/>
    </source>
</evidence>
<dbReference type="Gene3D" id="3.30.565.10">
    <property type="entry name" value="Histidine kinase-like ATPase, C-terminal domain"/>
    <property type="match status" value="2"/>
</dbReference>
<evidence type="ECO:0000313" key="12">
    <source>
        <dbReference type="EMBL" id="ONM31305.1"/>
    </source>
</evidence>
<organism evidence="12">
    <name type="scientific">Zea mays</name>
    <name type="common">Maize</name>
    <dbReference type="NCBI Taxonomy" id="4577"/>
    <lineage>
        <taxon>Eukaryota</taxon>
        <taxon>Viridiplantae</taxon>
        <taxon>Streptophyta</taxon>
        <taxon>Embryophyta</taxon>
        <taxon>Tracheophyta</taxon>
        <taxon>Spermatophyta</taxon>
        <taxon>Magnoliopsida</taxon>
        <taxon>Liliopsida</taxon>
        <taxon>Poales</taxon>
        <taxon>Poaceae</taxon>
        <taxon>PACMAD clade</taxon>
        <taxon>Panicoideae</taxon>
        <taxon>Andropogonodae</taxon>
        <taxon>Andropogoneae</taxon>
        <taxon>Tripsacinae</taxon>
        <taxon>Zea</taxon>
    </lineage>
</organism>
<dbReference type="GO" id="GO:0006265">
    <property type="term" value="P:DNA topological change"/>
    <property type="evidence" value="ECO:0007669"/>
    <property type="project" value="UniProtKB-UniRule"/>
</dbReference>
<dbReference type="InterPro" id="IPR000565">
    <property type="entry name" value="Topo_IIA_B"/>
</dbReference>
<dbReference type="InterPro" id="IPR001241">
    <property type="entry name" value="Topo_IIA"/>
</dbReference>
<dbReference type="FunFam" id="3.30.230.10:FF:000005">
    <property type="entry name" value="DNA gyrase subunit B"/>
    <property type="match status" value="1"/>
</dbReference>
<dbReference type="PANTHER" id="PTHR45866:SF1">
    <property type="entry name" value="DNA GYRASE SUBUNIT B, MITOCHONDRIAL"/>
    <property type="match status" value="1"/>
</dbReference>
<dbReference type="ExpressionAtlas" id="A0A1D6MQL8">
    <property type="expression patterns" value="baseline and differential"/>
</dbReference>
<accession>A0A1D6MQL8</accession>
<name>A0A1D6MQL8_MAIZE</name>
<dbReference type="PRINTS" id="PR00418">
    <property type="entry name" value="TPI2FAMILY"/>
</dbReference>
<dbReference type="InterPro" id="IPR036890">
    <property type="entry name" value="HATPase_C_sf"/>
</dbReference>
<evidence type="ECO:0000256" key="3">
    <source>
        <dbReference type="ARBA" id="ARBA00010708"/>
    </source>
</evidence>
<dbReference type="Pfam" id="PF02518">
    <property type="entry name" value="HATPase_c"/>
    <property type="match status" value="1"/>
</dbReference>
<dbReference type="SMART" id="SM00387">
    <property type="entry name" value="HATPase_c"/>
    <property type="match status" value="1"/>
</dbReference>
<evidence type="ECO:0000256" key="5">
    <source>
        <dbReference type="ARBA" id="ARBA00022741"/>
    </source>
</evidence>
<reference evidence="12" key="1">
    <citation type="submission" date="2015-12" db="EMBL/GenBank/DDBJ databases">
        <title>Update maize B73 reference genome by single molecule sequencing technologies.</title>
        <authorList>
            <consortium name="Maize Genome Sequencing Project"/>
            <person name="Ware D."/>
        </authorList>
    </citation>
    <scope>NUCLEOTIDE SEQUENCE [LARGE SCALE GENOMIC DNA]</scope>
    <source>
        <tissue evidence="12">Seedling</tissue>
    </source>
</reference>
<comment type="catalytic activity">
    <reaction evidence="1 10">
        <text>ATP-dependent breakage, passage and rejoining of double-stranded DNA.</text>
        <dbReference type="EC" id="5.6.2.2"/>
    </reaction>
</comment>
<keyword evidence="6 10" id="KW-0067">ATP-binding</keyword>
<keyword evidence="9 10" id="KW-0413">Isomerase</keyword>
<keyword evidence="5 10" id="KW-0547">Nucleotide-binding</keyword>
<dbReference type="PANTHER" id="PTHR45866">
    <property type="entry name" value="DNA GYRASE/TOPOISOMERASE SUBUNIT B"/>
    <property type="match status" value="1"/>
</dbReference>
<evidence type="ECO:0000256" key="4">
    <source>
        <dbReference type="ARBA" id="ARBA00011738"/>
    </source>
</evidence>
<dbReference type="EMBL" id="CM007649">
    <property type="protein sequence ID" value="ONM31305.1"/>
    <property type="molecule type" value="Genomic_DNA"/>
</dbReference>
<dbReference type="EC" id="5.6.2.2" evidence="10"/>
<dbReference type="InterPro" id="IPR020568">
    <property type="entry name" value="Ribosomal_Su5_D2-typ_SF"/>
</dbReference>
<dbReference type="InterPro" id="IPR013506">
    <property type="entry name" value="Topo_IIA_bsu_dom2"/>
</dbReference>
<comment type="cofactor">
    <cofactor evidence="2">
        <name>Mg(2+)</name>
        <dbReference type="ChEBI" id="CHEBI:18420"/>
    </cofactor>
</comment>
<evidence type="ECO:0000256" key="1">
    <source>
        <dbReference type="ARBA" id="ARBA00000185"/>
    </source>
</evidence>
<dbReference type="AlphaFoldDB" id="A0A1D6MQL8"/>
<evidence type="ECO:0000256" key="2">
    <source>
        <dbReference type="ARBA" id="ARBA00001946"/>
    </source>
</evidence>
<dbReference type="PRINTS" id="PR01159">
    <property type="entry name" value="DNAGYRASEB"/>
</dbReference>
<comment type="subunit">
    <text evidence="4 10">Homodimer.</text>
</comment>
<dbReference type="InterPro" id="IPR003594">
    <property type="entry name" value="HATPase_dom"/>
</dbReference>
<evidence type="ECO:0000256" key="7">
    <source>
        <dbReference type="ARBA" id="ARBA00023029"/>
    </source>
</evidence>
<comment type="function">
    <text evidence="10">Control of topological states of DNA by transient breakage and subsequent rejoining of DNA strands. Topoisomerase II makes double-strand breaks.</text>
</comment>
<evidence type="ECO:0000256" key="8">
    <source>
        <dbReference type="ARBA" id="ARBA00023125"/>
    </source>
</evidence>
<dbReference type="GO" id="GO:0005524">
    <property type="term" value="F:ATP binding"/>
    <property type="evidence" value="ECO:0007669"/>
    <property type="project" value="UniProtKB-UniRule"/>
</dbReference>
<dbReference type="GO" id="GO:0003918">
    <property type="term" value="F:DNA topoisomerase type II (double strand cut, ATP-hydrolyzing) activity"/>
    <property type="evidence" value="ECO:0007669"/>
    <property type="project" value="UniProtKB-UniRule"/>
</dbReference>
<dbReference type="SUPFAM" id="SSF55874">
    <property type="entry name" value="ATPase domain of HSP90 chaperone/DNA topoisomerase II/histidine kinase"/>
    <property type="match status" value="1"/>
</dbReference>
<dbReference type="SUPFAM" id="SSF54211">
    <property type="entry name" value="Ribosomal protein S5 domain 2-like"/>
    <property type="match status" value="1"/>
</dbReference>
<dbReference type="Pfam" id="PF00204">
    <property type="entry name" value="DNA_gyraseB"/>
    <property type="match status" value="1"/>
</dbReference>
<keyword evidence="8 10" id="KW-0238">DNA-binding</keyword>
<dbReference type="InterPro" id="IPR014721">
    <property type="entry name" value="Ribsml_uS5_D2-typ_fold_subgr"/>
</dbReference>
<dbReference type="GO" id="GO:0003677">
    <property type="term" value="F:DNA binding"/>
    <property type="evidence" value="ECO:0007669"/>
    <property type="project" value="UniProtKB-UniRule"/>
</dbReference>
<dbReference type="Gene3D" id="3.30.230.10">
    <property type="match status" value="1"/>
</dbReference>
<comment type="similarity">
    <text evidence="10">Belongs to the type II topoisomerase family.</text>
</comment>
<feature type="domain" description="Histidine kinase/HSP90-like ATPase" evidence="11">
    <location>
        <begin position="112"/>
        <end position="233"/>
    </location>
</feature>
<sequence>MALLLRPIPPPPRLRALLGRLLSTGASLFPSRMLPAPRSTAAVPRLLFGPSAVAAAATRRNGVRVRAFMASTTASEAMHEKQVSAEYTAANVQVLEALDGVRTRPGMYIGSTGPRGLHHLVYEILDNAVDEAQAGHASKIDVVLHDDNSVSVTDNGRGIPTDMHPQTKKSCVETVLTLMHAGGKFGGSKSGYSVSGGLHGVGLSVVNALSEGLIIILNVVFTTTIDFDFNTISSRIRELAFLNPELTIILTKEEGHTVQRNEYCYAGGLVEYVKWLNTDKKPLHDPIAFRKELDGITVDVSLQWSSDSYSDTVLGYANSIRTIDGGTHIDGLKASLTRTINNLAKKSKTIKDKDITLSGEHVREGMTCIISVKVPSPEFEGQTKTRLGNPEVRRIVEQSVQENLTEYLELHPDVLDSILSKSLNALKVHDS</sequence>